<dbReference type="Proteomes" id="UP000191024">
    <property type="component" value="Chromosome E"/>
</dbReference>
<keyword evidence="1" id="KW-0732">Signal</keyword>
<keyword evidence="3" id="KW-1185">Reference proteome</keyword>
<accession>A0A1G4JSJ2</accession>
<evidence type="ECO:0000256" key="1">
    <source>
        <dbReference type="SAM" id="SignalP"/>
    </source>
</evidence>
<protein>
    <submittedName>
        <fullName evidence="2">LAMI_0E15214g1_1</fullName>
    </submittedName>
</protein>
<gene>
    <name evidence="2" type="ORF">LAMI_0E15214G</name>
</gene>
<feature type="chain" id="PRO_5009236167" evidence="1">
    <location>
        <begin position="19"/>
        <end position="55"/>
    </location>
</feature>
<feature type="signal peptide" evidence="1">
    <location>
        <begin position="1"/>
        <end position="18"/>
    </location>
</feature>
<evidence type="ECO:0000313" key="3">
    <source>
        <dbReference type="Proteomes" id="UP000191024"/>
    </source>
</evidence>
<proteinExistence type="predicted"/>
<name>A0A1G4JSJ2_9SACH</name>
<dbReference type="EMBL" id="LT598465">
    <property type="protein sequence ID" value="SCU93676.1"/>
    <property type="molecule type" value="Genomic_DNA"/>
</dbReference>
<organism evidence="2 3">
    <name type="scientific">Lachancea mirantina</name>
    <dbReference type="NCBI Taxonomy" id="1230905"/>
    <lineage>
        <taxon>Eukaryota</taxon>
        <taxon>Fungi</taxon>
        <taxon>Dikarya</taxon>
        <taxon>Ascomycota</taxon>
        <taxon>Saccharomycotina</taxon>
        <taxon>Saccharomycetes</taxon>
        <taxon>Saccharomycetales</taxon>
        <taxon>Saccharomycetaceae</taxon>
        <taxon>Lachancea</taxon>
    </lineage>
</organism>
<reference evidence="2 3" key="1">
    <citation type="submission" date="2016-03" db="EMBL/GenBank/DDBJ databases">
        <authorList>
            <person name="Devillers H."/>
        </authorList>
    </citation>
    <scope>NUCLEOTIDE SEQUENCE [LARGE SCALE GENOMIC DNA]</scope>
    <source>
        <strain evidence="2">CBS 11717</strain>
    </source>
</reference>
<dbReference type="AlphaFoldDB" id="A0A1G4JSJ2"/>
<sequence length="55" mass="5847">MKFQTIVSSALLLAGVCAKPIITEVIVNTIEVVTTATSTVTQVVQTTTLSDYQFA</sequence>
<evidence type="ECO:0000313" key="2">
    <source>
        <dbReference type="EMBL" id="SCU93676.1"/>
    </source>
</evidence>